<keyword evidence="1" id="KW-0472">Membrane</keyword>
<proteinExistence type="predicted"/>
<gene>
    <name evidence="2" type="primary">BX530070.1</name>
</gene>
<dbReference type="EMBL" id="HAEA01009008">
    <property type="protein sequence ID" value="SBQ37488.1"/>
    <property type="molecule type" value="Transcribed_RNA"/>
</dbReference>
<feature type="transmembrane region" description="Helical" evidence="1">
    <location>
        <begin position="6"/>
        <end position="23"/>
    </location>
</feature>
<feature type="non-terminal residue" evidence="2">
    <location>
        <position position="1"/>
    </location>
</feature>
<reference evidence="2" key="1">
    <citation type="submission" date="2016-05" db="EMBL/GenBank/DDBJ databases">
        <authorList>
            <person name="Lavstsen T."/>
            <person name="Jespersen J.S."/>
        </authorList>
    </citation>
    <scope>NUCLEOTIDE SEQUENCE</scope>
    <source>
        <tissue evidence="2">Brain</tissue>
    </source>
</reference>
<keyword evidence="1" id="KW-1133">Transmembrane helix</keyword>
<reference evidence="2" key="2">
    <citation type="submission" date="2016-06" db="EMBL/GenBank/DDBJ databases">
        <title>The genome of a short-lived fish provides insights into sex chromosome evolution and the genetic control of aging.</title>
        <authorList>
            <person name="Reichwald K."/>
            <person name="Felder M."/>
            <person name="Petzold A."/>
            <person name="Koch P."/>
            <person name="Groth M."/>
            <person name="Platzer M."/>
        </authorList>
    </citation>
    <scope>NUCLEOTIDE SEQUENCE</scope>
    <source>
        <tissue evidence="2">Brain</tissue>
    </source>
</reference>
<keyword evidence="1" id="KW-0812">Transmembrane</keyword>
<sequence>IFKEHILILGLKYIVITTLLTIAPSKYYHFL</sequence>
<evidence type="ECO:0000256" key="1">
    <source>
        <dbReference type="SAM" id="Phobius"/>
    </source>
</evidence>
<accession>A0A1A8DV27</accession>
<protein>
    <submittedName>
        <fullName evidence="2">Uncharacterized protein</fullName>
    </submittedName>
</protein>
<evidence type="ECO:0000313" key="2">
    <source>
        <dbReference type="EMBL" id="SBQ37488.1"/>
    </source>
</evidence>
<dbReference type="AlphaFoldDB" id="A0A1A8DV27"/>
<feature type="non-terminal residue" evidence="2">
    <location>
        <position position="31"/>
    </location>
</feature>
<name>A0A1A8DV27_NOTKA</name>
<organism evidence="2">
    <name type="scientific">Nothobranchius kadleci</name>
    <name type="common">African annual killifish</name>
    <dbReference type="NCBI Taxonomy" id="1051664"/>
    <lineage>
        <taxon>Eukaryota</taxon>
        <taxon>Metazoa</taxon>
        <taxon>Chordata</taxon>
        <taxon>Craniata</taxon>
        <taxon>Vertebrata</taxon>
        <taxon>Euteleostomi</taxon>
        <taxon>Actinopterygii</taxon>
        <taxon>Neopterygii</taxon>
        <taxon>Teleostei</taxon>
        <taxon>Neoteleostei</taxon>
        <taxon>Acanthomorphata</taxon>
        <taxon>Ovalentaria</taxon>
        <taxon>Atherinomorphae</taxon>
        <taxon>Cyprinodontiformes</taxon>
        <taxon>Nothobranchiidae</taxon>
        <taxon>Nothobranchius</taxon>
    </lineage>
</organism>